<name>M2YLX7_DOTSN</name>
<evidence type="ECO:0000313" key="2">
    <source>
        <dbReference type="Proteomes" id="UP000016933"/>
    </source>
</evidence>
<sequence length="220" mass="24514">MSASKQRRRTTMLYSDWSTQRPSHLPIAAAYHRLAADDIHRIHSVSMAVRFSCRARTCFAARHGQQHYHRAAVRGHLEPYAAGNMDSCVTNDSVHAVVASEQLQRQAMRMCVAAASANCISRPTRSRMLPPMHSHDLRDILFAANILCTADHPRSTRSVGPLPGILHATMPANGIQQTMSQHPGLRLDDLTLGSYLMRLSQALDALVLQQTRFQCLPHAY</sequence>
<gene>
    <name evidence="1" type="ORF">DOTSEDRAFT_80474</name>
</gene>
<protein>
    <submittedName>
        <fullName evidence="1">Uncharacterized protein</fullName>
    </submittedName>
</protein>
<keyword evidence="2" id="KW-1185">Reference proteome</keyword>
<accession>M2YLX7</accession>
<organism evidence="1 2">
    <name type="scientific">Dothistroma septosporum (strain NZE10 / CBS 128990)</name>
    <name type="common">Red band needle blight fungus</name>
    <name type="synonym">Mycosphaerella pini</name>
    <dbReference type="NCBI Taxonomy" id="675120"/>
    <lineage>
        <taxon>Eukaryota</taxon>
        <taxon>Fungi</taxon>
        <taxon>Dikarya</taxon>
        <taxon>Ascomycota</taxon>
        <taxon>Pezizomycotina</taxon>
        <taxon>Dothideomycetes</taxon>
        <taxon>Dothideomycetidae</taxon>
        <taxon>Mycosphaerellales</taxon>
        <taxon>Mycosphaerellaceae</taxon>
        <taxon>Dothistroma</taxon>
    </lineage>
</organism>
<dbReference type="EMBL" id="KB446540">
    <property type="protein sequence ID" value="EME42890.1"/>
    <property type="molecule type" value="Genomic_DNA"/>
</dbReference>
<dbReference type="Proteomes" id="UP000016933">
    <property type="component" value="Unassembled WGS sequence"/>
</dbReference>
<proteinExistence type="predicted"/>
<reference evidence="2" key="1">
    <citation type="journal article" date="2012" name="PLoS Genet.">
        <title>The genomes of the fungal plant pathogens Cladosporium fulvum and Dothistroma septosporum reveal adaptation to different hosts and lifestyles but also signatures of common ancestry.</title>
        <authorList>
            <person name="de Wit P.J.G.M."/>
            <person name="van der Burgt A."/>
            <person name="Oekmen B."/>
            <person name="Stergiopoulos I."/>
            <person name="Abd-Elsalam K.A."/>
            <person name="Aerts A.L."/>
            <person name="Bahkali A.H."/>
            <person name="Beenen H.G."/>
            <person name="Chettri P."/>
            <person name="Cox M.P."/>
            <person name="Datema E."/>
            <person name="de Vries R.P."/>
            <person name="Dhillon B."/>
            <person name="Ganley A.R."/>
            <person name="Griffiths S.A."/>
            <person name="Guo Y."/>
            <person name="Hamelin R.C."/>
            <person name="Henrissat B."/>
            <person name="Kabir M.S."/>
            <person name="Jashni M.K."/>
            <person name="Kema G."/>
            <person name="Klaubauf S."/>
            <person name="Lapidus A."/>
            <person name="Levasseur A."/>
            <person name="Lindquist E."/>
            <person name="Mehrabi R."/>
            <person name="Ohm R.A."/>
            <person name="Owen T.J."/>
            <person name="Salamov A."/>
            <person name="Schwelm A."/>
            <person name="Schijlen E."/>
            <person name="Sun H."/>
            <person name="van den Burg H.A."/>
            <person name="van Ham R.C.H.J."/>
            <person name="Zhang S."/>
            <person name="Goodwin S.B."/>
            <person name="Grigoriev I.V."/>
            <person name="Collemare J."/>
            <person name="Bradshaw R.E."/>
        </authorList>
    </citation>
    <scope>NUCLEOTIDE SEQUENCE [LARGE SCALE GENOMIC DNA]</scope>
    <source>
        <strain evidence="2">NZE10 / CBS 128990</strain>
    </source>
</reference>
<reference evidence="1 2" key="2">
    <citation type="journal article" date="2012" name="PLoS Pathog.">
        <title>Diverse lifestyles and strategies of plant pathogenesis encoded in the genomes of eighteen Dothideomycetes fungi.</title>
        <authorList>
            <person name="Ohm R.A."/>
            <person name="Feau N."/>
            <person name="Henrissat B."/>
            <person name="Schoch C.L."/>
            <person name="Horwitz B.A."/>
            <person name="Barry K.W."/>
            <person name="Condon B.J."/>
            <person name="Copeland A.C."/>
            <person name="Dhillon B."/>
            <person name="Glaser F."/>
            <person name="Hesse C.N."/>
            <person name="Kosti I."/>
            <person name="LaButti K."/>
            <person name="Lindquist E.A."/>
            <person name="Lucas S."/>
            <person name="Salamov A.A."/>
            <person name="Bradshaw R.E."/>
            <person name="Ciuffetti L."/>
            <person name="Hamelin R.C."/>
            <person name="Kema G.H.J."/>
            <person name="Lawrence C."/>
            <person name="Scott J.A."/>
            <person name="Spatafora J.W."/>
            <person name="Turgeon B.G."/>
            <person name="de Wit P.J.G.M."/>
            <person name="Zhong S."/>
            <person name="Goodwin S.B."/>
            <person name="Grigoriev I.V."/>
        </authorList>
    </citation>
    <scope>NUCLEOTIDE SEQUENCE [LARGE SCALE GENOMIC DNA]</scope>
    <source>
        <strain evidence="2">NZE10 / CBS 128990</strain>
    </source>
</reference>
<dbReference type="AlphaFoldDB" id="M2YLX7"/>
<evidence type="ECO:0000313" key="1">
    <source>
        <dbReference type="EMBL" id="EME42890.1"/>
    </source>
</evidence>
<dbReference type="HOGENOM" id="CLU_1255970_0_0_1"/>